<dbReference type="Gene3D" id="1.20.5.2440">
    <property type="match status" value="1"/>
</dbReference>
<sequence length="672" mass="73364">MWSPTHVQVLVKRAKGLILKGKNNSNDAFVTIALGKEKYQTSVKKKVTDQPEWCEQCELVIPTQGNTAEIVLTVLHQNFLGVDEFLGMVTLPLKDFDVHERPKTRWYSLKCKPGQTKTDYRGELEVRIVFTVKSTGSRPGGPETGSTIDLKHKDKNIGSLQSLNKAASTIGGSLLSLGTKEKKHLKKLASKVSQKVEKVNEKAKKSLSKANLKQHPSEDSLSNKFHFVDDFGTGLGTRDSFARNSGGGFSNRDPGVNSDEDEEEENQCEVNDIIPEEEDMFRFDQLSYKSSGSSLNVGPKQNLVVSKNTTPITGSLENIQEGIVGGGGSTEVRRSFQERKNKSATLGRLSQRDLYPAVVNSKTIKEESPVLDEWEAKLLGKKGAVPYQNNKKDEDDFNDTISLSQISQTSLTSSTFDKPRSSLTTPITEKKLVSSLKPLPLDTPSGRKKIIPVPSDFESSTSPDSPSSPIDYSSGKPSKGGVENEEFEEKKKKSSSGLKKLKSSYRSLVDSGKTGSLFNLNQLNSSSTASTKTFKDKEKDSSNESISGLSKHSRTHSDGSGVLPPSGTRVVLGRETTPTPNSSHPSRISKETWDRFDGKSREDLIEMVIGLQSSVDCQNRKLSDMEDYIDSLLMKVIATAPSLLQKEPDSLGGTSGGLLKGSAGMMRSSGVK</sequence>
<evidence type="ECO:0000256" key="3">
    <source>
        <dbReference type="SAM" id="MobiDB-lite"/>
    </source>
</evidence>
<dbReference type="Gene3D" id="2.60.40.150">
    <property type="entry name" value="C2 domain"/>
    <property type="match status" value="1"/>
</dbReference>
<dbReference type="OrthoDB" id="8956628at2759"/>
<reference evidence="5" key="1">
    <citation type="submission" date="2014-05" db="EMBL/GenBank/DDBJ databases">
        <authorList>
            <person name="Chronopoulou M."/>
        </authorList>
    </citation>
    <scope>NUCLEOTIDE SEQUENCE</scope>
    <source>
        <tissue evidence="5">Whole organism</tissue>
    </source>
</reference>
<feature type="compositionally biased region" description="Low complexity" evidence="3">
    <location>
        <begin position="454"/>
        <end position="474"/>
    </location>
</feature>
<protein>
    <submittedName>
        <fullName evidence="5">Putative LOC100880521 [Megachile rotundata]</fullName>
    </submittedName>
</protein>
<dbReference type="InterPro" id="IPR037245">
    <property type="entry name" value="FIP-RBD_C_sf"/>
</dbReference>
<dbReference type="SMART" id="SM00239">
    <property type="entry name" value="C2"/>
    <property type="match status" value="1"/>
</dbReference>
<feature type="compositionally biased region" description="Acidic residues" evidence="3">
    <location>
        <begin position="258"/>
        <end position="267"/>
    </location>
</feature>
<evidence type="ECO:0000256" key="2">
    <source>
        <dbReference type="ARBA" id="ARBA00022753"/>
    </source>
</evidence>
<feature type="region of interest" description="Disordered" evidence="3">
    <location>
        <begin position="645"/>
        <end position="672"/>
    </location>
</feature>
<dbReference type="GO" id="GO:0055037">
    <property type="term" value="C:recycling endosome"/>
    <property type="evidence" value="ECO:0007669"/>
    <property type="project" value="UniProtKB-SubCell"/>
</dbReference>
<dbReference type="InterPro" id="IPR035892">
    <property type="entry name" value="C2_domain_sf"/>
</dbReference>
<dbReference type="GO" id="GO:0031267">
    <property type="term" value="F:small GTPase binding"/>
    <property type="evidence" value="ECO:0007669"/>
    <property type="project" value="InterPro"/>
</dbReference>
<keyword evidence="2" id="KW-0967">Endosome</keyword>
<comment type="subcellular location">
    <subcellularLocation>
        <location evidence="1">Recycling endosome</location>
    </subcellularLocation>
</comment>
<feature type="region of interest" description="Disordered" evidence="3">
    <location>
        <begin position="434"/>
        <end position="595"/>
    </location>
</feature>
<dbReference type="PROSITE" id="PS50004">
    <property type="entry name" value="C2"/>
    <property type="match status" value="1"/>
</dbReference>
<feature type="compositionally biased region" description="Low complexity" evidence="3">
    <location>
        <begin position="516"/>
        <end position="527"/>
    </location>
</feature>
<feature type="compositionally biased region" description="Basic and acidic residues" evidence="3">
    <location>
        <begin position="533"/>
        <end position="542"/>
    </location>
</feature>
<evidence type="ECO:0000313" key="5">
    <source>
        <dbReference type="EMBL" id="CDW19150.1"/>
    </source>
</evidence>
<dbReference type="AlphaFoldDB" id="A0A0K2T015"/>
<name>A0A0K2T015_LEPSM</name>
<organism evidence="5">
    <name type="scientific">Lepeophtheirus salmonis</name>
    <name type="common">Salmon louse</name>
    <name type="synonym">Caligus salmonis</name>
    <dbReference type="NCBI Taxonomy" id="72036"/>
    <lineage>
        <taxon>Eukaryota</taxon>
        <taxon>Metazoa</taxon>
        <taxon>Ecdysozoa</taxon>
        <taxon>Arthropoda</taxon>
        <taxon>Crustacea</taxon>
        <taxon>Multicrustacea</taxon>
        <taxon>Hexanauplia</taxon>
        <taxon>Copepoda</taxon>
        <taxon>Siphonostomatoida</taxon>
        <taxon>Caligidae</taxon>
        <taxon>Lepeophtheirus</taxon>
    </lineage>
</organism>
<feature type="region of interest" description="Disordered" evidence="3">
    <location>
        <begin position="239"/>
        <end position="274"/>
    </location>
</feature>
<dbReference type="InterPro" id="IPR037789">
    <property type="entry name" value="FIP_classI"/>
</dbReference>
<dbReference type="InterPro" id="IPR000008">
    <property type="entry name" value="C2_dom"/>
</dbReference>
<dbReference type="PANTHER" id="PTHR15746:SF23">
    <property type="entry name" value="RAB11 INTERACTING PROTEIN, ISOFORM A"/>
    <property type="match status" value="1"/>
</dbReference>
<feature type="compositionally biased region" description="Polar residues" evidence="3">
    <location>
        <begin position="576"/>
        <end position="586"/>
    </location>
</feature>
<evidence type="ECO:0000256" key="1">
    <source>
        <dbReference type="ARBA" id="ARBA00004172"/>
    </source>
</evidence>
<evidence type="ECO:0000259" key="4">
    <source>
        <dbReference type="PROSITE" id="PS50004"/>
    </source>
</evidence>
<dbReference type="Pfam" id="PF00168">
    <property type="entry name" value="C2"/>
    <property type="match status" value="1"/>
</dbReference>
<accession>A0A0K2T015</accession>
<dbReference type="EMBL" id="HACA01001789">
    <property type="protein sequence ID" value="CDW19150.1"/>
    <property type="molecule type" value="Transcribed_RNA"/>
</dbReference>
<proteinExistence type="predicted"/>
<feature type="domain" description="C2" evidence="4">
    <location>
        <begin position="1"/>
        <end position="107"/>
    </location>
</feature>
<dbReference type="GO" id="GO:0045055">
    <property type="term" value="P:regulated exocytosis"/>
    <property type="evidence" value="ECO:0007669"/>
    <property type="project" value="TreeGrafter"/>
</dbReference>
<dbReference type="SUPFAM" id="SSF144270">
    <property type="entry name" value="Eferin C-derminal domain-like"/>
    <property type="match status" value="1"/>
</dbReference>
<dbReference type="PANTHER" id="PTHR15746">
    <property type="entry name" value="RAB11-RELATED"/>
    <property type="match status" value="1"/>
</dbReference>
<dbReference type="SUPFAM" id="SSF49562">
    <property type="entry name" value="C2 domain (Calcium/lipid-binding domain, CaLB)"/>
    <property type="match status" value="1"/>
</dbReference>